<evidence type="ECO:0000313" key="1">
    <source>
        <dbReference type="EMBL" id="TFV44486.1"/>
    </source>
</evidence>
<name>A0A4Y9LNG8_9BRAD</name>
<sequence length="74" mass="8138">MTATAKKLTHEKLTHEEFASLLTVGNAFVNSAAPAIPAKHRARLIALGYMVFLQGRLRMTTPGRIRIYAGQLDT</sequence>
<evidence type="ECO:0000313" key="2">
    <source>
        <dbReference type="Proteomes" id="UP000297966"/>
    </source>
</evidence>
<proteinExistence type="predicted"/>
<organism evidence="1 2">
    <name type="scientific">Bradyrhizobium niftali</name>
    <dbReference type="NCBI Taxonomy" id="2560055"/>
    <lineage>
        <taxon>Bacteria</taxon>
        <taxon>Pseudomonadati</taxon>
        <taxon>Pseudomonadota</taxon>
        <taxon>Alphaproteobacteria</taxon>
        <taxon>Hyphomicrobiales</taxon>
        <taxon>Nitrobacteraceae</taxon>
        <taxon>Bradyrhizobium</taxon>
    </lineage>
</organism>
<reference evidence="1 2" key="1">
    <citation type="submission" date="2019-03" db="EMBL/GenBank/DDBJ databases">
        <title>Bradyrhizobium diversity isolated from nodules of Chamaecrista fasciculata.</title>
        <authorList>
            <person name="Klepa M.S."/>
            <person name="Urquiaga M.O."/>
            <person name="Hungria M."/>
            <person name="Delamuta J.R."/>
        </authorList>
    </citation>
    <scope>NUCLEOTIDE SEQUENCE [LARGE SCALE GENOMIC DNA]</scope>
    <source>
        <strain evidence="1 2">CNPSo 3448</strain>
    </source>
</reference>
<gene>
    <name evidence="1" type="ORF">E4K65_27770</name>
</gene>
<dbReference type="AlphaFoldDB" id="A0A4Y9LNG8"/>
<dbReference type="Proteomes" id="UP000297966">
    <property type="component" value="Unassembled WGS sequence"/>
</dbReference>
<accession>A0A4Y9LNG8</accession>
<dbReference type="RefSeq" id="WP_135176829.1">
    <property type="nucleotide sequence ID" value="NZ_JBIYER010000001.1"/>
</dbReference>
<dbReference type="EMBL" id="SPQT01000018">
    <property type="protein sequence ID" value="TFV44486.1"/>
    <property type="molecule type" value="Genomic_DNA"/>
</dbReference>
<protein>
    <submittedName>
        <fullName evidence="1">Uncharacterized protein</fullName>
    </submittedName>
</protein>
<comment type="caution">
    <text evidence="1">The sequence shown here is derived from an EMBL/GenBank/DDBJ whole genome shotgun (WGS) entry which is preliminary data.</text>
</comment>
<dbReference type="OrthoDB" id="8252687at2"/>
<keyword evidence="2" id="KW-1185">Reference proteome</keyword>